<comment type="caution">
    <text evidence="1">The sequence shown here is derived from an EMBL/GenBank/DDBJ whole genome shotgun (WGS) entry which is preliminary data.</text>
</comment>
<dbReference type="AlphaFoldDB" id="A0A093S355"/>
<dbReference type="RefSeq" id="WP_039322509.1">
    <property type="nucleotide sequence ID" value="NZ_JQHM01000001.1"/>
</dbReference>
<dbReference type="SUPFAM" id="SSF101447">
    <property type="entry name" value="Formin homology 2 domain (FH2 domain)"/>
    <property type="match status" value="1"/>
</dbReference>
<name>A0A093S355_9GAMM</name>
<organism evidence="1 2">
    <name type="scientific">Pectobacterium betavasculorum</name>
    <dbReference type="NCBI Taxonomy" id="55207"/>
    <lineage>
        <taxon>Bacteria</taxon>
        <taxon>Pseudomonadati</taxon>
        <taxon>Pseudomonadota</taxon>
        <taxon>Gammaproteobacteria</taxon>
        <taxon>Enterobacterales</taxon>
        <taxon>Pectobacteriaceae</taxon>
        <taxon>Pectobacterium</taxon>
    </lineage>
</organism>
<evidence type="ECO:0000313" key="1">
    <source>
        <dbReference type="EMBL" id="KFX07254.1"/>
    </source>
</evidence>
<gene>
    <name evidence="1" type="ORF">KP22_03955</name>
</gene>
<reference evidence="1 2" key="1">
    <citation type="submission" date="2014-08" db="EMBL/GenBank/DDBJ databases">
        <title>Genome sequences of NCPPB Pectobacterium isolates.</title>
        <authorList>
            <person name="Glover R.H."/>
            <person name="Sapp M."/>
            <person name="Elphinstone J."/>
        </authorList>
    </citation>
    <scope>NUCLEOTIDE SEQUENCE [LARGE SCALE GENOMIC DNA]</scope>
    <source>
        <strain evidence="1 2">NCPPB 2795</strain>
    </source>
</reference>
<proteinExistence type="predicted"/>
<dbReference type="EMBL" id="JQHM01000001">
    <property type="protein sequence ID" value="KFX07254.1"/>
    <property type="molecule type" value="Genomic_DNA"/>
</dbReference>
<accession>A0A093S355</accession>
<dbReference type="Proteomes" id="UP000032874">
    <property type="component" value="Unassembled WGS sequence"/>
</dbReference>
<evidence type="ECO:0000313" key="2">
    <source>
        <dbReference type="Proteomes" id="UP000032874"/>
    </source>
</evidence>
<sequence>MSFLSGLFKGKKRSRDDICAAILSFCYGNMLNLSKSNPKAFAETFYQDPTKSLRARIFSSSHFSEWETTPLESLSMIKAKFIRARTNELFLLFDFSEVSGIFTINDGKAICPSYVGLLFDQSITKPPRVYFLEPSVEPGTTMIIKVTHDRERFNLGNGPYNTEAHFIDYVLSLSDCADKKNQGNNLDHIDDVIMTQCHEYIKIIDELNNLQEAEKIVFARGFYNTYKIFIDKYKSIDNFINMSEREKDNFLSKLDDYTLNIKEIDYVLFLGSRALFLCLQPIPSFGREVTDRMLSVIAPLIPVD</sequence>
<dbReference type="STRING" id="55207.KP22_03955"/>
<protein>
    <submittedName>
        <fullName evidence="1">Uncharacterized protein</fullName>
    </submittedName>
</protein>